<proteinExistence type="predicted"/>
<keyword evidence="1" id="KW-0732">Signal</keyword>
<sequence>LFLLLPLIIRANRFNGCTAKTTMRIIECATYSPTTGNEISTSRKAVIENETCDENDKEIKLYAAVSFDPITPTQWRIERIARNE</sequence>
<gene>
    <name evidence="2" type="ORF">PENTCL1PPCAC_1080</name>
</gene>
<dbReference type="AlphaFoldDB" id="A0AAV5S8L7"/>
<evidence type="ECO:0000313" key="2">
    <source>
        <dbReference type="EMBL" id="GMS78905.1"/>
    </source>
</evidence>
<evidence type="ECO:0008006" key="4">
    <source>
        <dbReference type="Google" id="ProtNLM"/>
    </source>
</evidence>
<dbReference type="Proteomes" id="UP001432027">
    <property type="component" value="Unassembled WGS sequence"/>
</dbReference>
<evidence type="ECO:0000313" key="3">
    <source>
        <dbReference type="Proteomes" id="UP001432027"/>
    </source>
</evidence>
<dbReference type="EMBL" id="BTSX01000001">
    <property type="protein sequence ID" value="GMS78905.1"/>
    <property type="molecule type" value="Genomic_DNA"/>
</dbReference>
<feature type="chain" id="PRO_5043316127" description="Secreted protein" evidence="1">
    <location>
        <begin position="20"/>
        <end position="84"/>
    </location>
</feature>
<reference evidence="2" key="1">
    <citation type="submission" date="2023-10" db="EMBL/GenBank/DDBJ databases">
        <title>Genome assembly of Pristionchus species.</title>
        <authorList>
            <person name="Yoshida K."/>
            <person name="Sommer R.J."/>
        </authorList>
    </citation>
    <scope>NUCLEOTIDE SEQUENCE</scope>
    <source>
        <strain evidence="2">RS0144</strain>
    </source>
</reference>
<protein>
    <recommendedName>
        <fullName evidence="4">Secreted protein</fullName>
    </recommendedName>
</protein>
<comment type="caution">
    <text evidence="2">The sequence shown here is derived from an EMBL/GenBank/DDBJ whole genome shotgun (WGS) entry which is preliminary data.</text>
</comment>
<keyword evidence="3" id="KW-1185">Reference proteome</keyword>
<evidence type="ECO:0000256" key="1">
    <source>
        <dbReference type="SAM" id="SignalP"/>
    </source>
</evidence>
<accession>A0AAV5S8L7</accession>
<organism evidence="2 3">
    <name type="scientific">Pristionchus entomophagus</name>
    <dbReference type="NCBI Taxonomy" id="358040"/>
    <lineage>
        <taxon>Eukaryota</taxon>
        <taxon>Metazoa</taxon>
        <taxon>Ecdysozoa</taxon>
        <taxon>Nematoda</taxon>
        <taxon>Chromadorea</taxon>
        <taxon>Rhabditida</taxon>
        <taxon>Rhabditina</taxon>
        <taxon>Diplogasteromorpha</taxon>
        <taxon>Diplogasteroidea</taxon>
        <taxon>Neodiplogasteridae</taxon>
        <taxon>Pristionchus</taxon>
    </lineage>
</organism>
<feature type="non-terminal residue" evidence="2">
    <location>
        <position position="1"/>
    </location>
</feature>
<feature type="signal peptide" evidence="1">
    <location>
        <begin position="1"/>
        <end position="19"/>
    </location>
</feature>
<feature type="non-terminal residue" evidence="2">
    <location>
        <position position="84"/>
    </location>
</feature>
<name>A0AAV5S8L7_9BILA</name>